<evidence type="ECO:0008006" key="6">
    <source>
        <dbReference type="Google" id="ProtNLM"/>
    </source>
</evidence>
<dbReference type="STRING" id="1471761.B0W44_07515"/>
<proteinExistence type="predicted"/>
<dbReference type="KEGG" id="ntr:B0W44_15795"/>
<gene>
    <name evidence="3" type="ORF">B0W44_07515</name>
    <name evidence="4" type="ORF">B0W44_15795</name>
</gene>
<reference evidence="3 5" key="1">
    <citation type="journal article" date="2015" name="Int. J. Syst. Evol. Microbiol.">
        <title>Novibacillus thermophilus gen. nov., sp. nov., a Gram-staining-negative and moderately thermophilic member of the family Thermoactinomycetaceae.</title>
        <authorList>
            <person name="Yang G."/>
            <person name="Chen J."/>
            <person name="Zhou S."/>
        </authorList>
    </citation>
    <scope>NUCLEOTIDE SEQUENCE [LARGE SCALE GENOMIC DNA]</scope>
    <source>
        <strain evidence="3 5">SG-1</strain>
    </source>
</reference>
<evidence type="ECO:0000313" key="5">
    <source>
        <dbReference type="Proteomes" id="UP000188603"/>
    </source>
</evidence>
<feature type="signal peptide" evidence="2">
    <location>
        <begin position="1"/>
        <end position="25"/>
    </location>
</feature>
<accession>A0A1U9K6G7</accession>
<feature type="transmembrane region" description="Helical" evidence="1">
    <location>
        <begin position="55"/>
        <end position="78"/>
    </location>
</feature>
<dbReference type="RefSeq" id="WP_077719524.1">
    <property type="nucleotide sequence ID" value="NZ_CP019699.1"/>
</dbReference>
<dbReference type="EMBL" id="CP019699">
    <property type="protein sequence ID" value="AQS55655.1"/>
    <property type="molecule type" value="Genomic_DNA"/>
</dbReference>
<sequence length="122" mass="13219">MTKKWLLCAWICALFLWSLSGVAFAEGINVSPQDPSKAAEGFQQMSRDLDTLSSGMAPVLAFGGFLIGAVMVILGLIFSKRMAKGGFFLSIASGFVFFLLSDLSTAVGWTKGFFEHLASYFK</sequence>
<keyword evidence="2" id="KW-0732">Signal</keyword>
<feature type="transmembrane region" description="Helical" evidence="1">
    <location>
        <begin position="85"/>
        <end position="109"/>
    </location>
</feature>
<evidence type="ECO:0000313" key="4">
    <source>
        <dbReference type="EMBL" id="AQS56991.1"/>
    </source>
</evidence>
<evidence type="ECO:0000313" key="3">
    <source>
        <dbReference type="EMBL" id="AQS55655.1"/>
    </source>
</evidence>
<name>A0A1U9K6G7_9BACL</name>
<evidence type="ECO:0000256" key="1">
    <source>
        <dbReference type="SAM" id="Phobius"/>
    </source>
</evidence>
<keyword evidence="5" id="KW-1185">Reference proteome</keyword>
<dbReference type="Proteomes" id="UP000188603">
    <property type="component" value="Chromosome"/>
</dbReference>
<organism evidence="3 5">
    <name type="scientific">Novibacillus thermophilus</name>
    <dbReference type="NCBI Taxonomy" id="1471761"/>
    <lineage>
        <taxon>Bacteria</taxon>
        <taxon>Bacillati</taxon>
        <taxon>Bacillota</taxon>
        <taxon>Bacilli</taxon>
        <taxon>Bacillales</taxon>
        <taxon>Thermoactinomycetaceae</taxon>
        <taxon>Novibacillus</taxon>
    </lineage>
</organism>
<keyword evidence="1" id="KW-0472">Membrane</keyword>
<feature type="chain" id="PRO_5014546674" description="Conjugal transfer protein TrbC" evidence="2">
    <location>
        <begin position="26"/>
        <end position="122"/>
    </location>
</feature>
<evidence type="ECO:0000256" key="2">
    <source>
        <dbReference type="SAM" id="SignalP"/>
    </source>
</evidence>
<keyword evidence="1" id="KW-1133">Transmembrane helix</keyword>
<protein>
    <recommendedName>
        <fullName evidence="6">Conjugal transfer protein TrbC</fullName>
    </recommendedName>
</protein>
<dbReference type="EMBL" id="CP019699">
    <property type="protein sequence ID" value="AQS56991.1"/>
    <property type="molecule type" value="Genomic_DNA"/>
</dbReference>
<dbReference type="KEGG" id="ntr:B0W44_07515"/>
<dbReference type="AlphaFoldDB" id="A0A1U9K6G7"/>
<reference evidence="3" key="2">
    <citation type="submission" date="2017-02" db="EMBL/GenBank/DDBJ databases">
        <authorList>
            <person name="Peterson S.W."/>
        </authorList>
    </citation>
    <scope>NUCLEOTIDE SEQUENCE</scope>
    <source>
        <strain evidence="3">SG-1</strain>
    </source>
</reference>
<keyword evidence="1" id="KW-0812">Transmembrane</keyword>